<evidence type="ECO:0000313" key="2">
    <source>
        <dbReference type="EMBL" id="NOH48109.1"/>
    </source>
</evidence>
<keyword evidence="1" id="KW-1133">Transmembrane helix</keyword>
<proteinExistence type="predicted"/>
<accession>A0A7Y3Z7T6</accession>
<dbReference type="Proteomes" id="UP000572072">
    <property type="component" value="Unassembled WGS sequence"/>
</dbReference>
<protein>
    <submittedName>
        <fullName evidence="2">Uncharacterized protein</fullName>
    </submittedName>
</protein>
<dbReference type="AlphaFoldDB" id="A0A7Y3Z7T6"/>
<name>A0A7Y3Z7T6_9VIBR</name>
<sequence length="109" mass="12567">MTIDREKVWRYMNISDGIFILNFILGVLFFWDSVLGVVGIWFAAFLCSGLGLRLYCKGKGMMRYGTINNVDENDTDTIMESYRAHRDTMIGSTIVVVIFTLYQLYQSIL</sequence>
<comment type="caution">
    <text evidence="2">The sequence shown here is derived from an EMBL/GenBank/DDBJ whole genome shotgun (WGS) entry which is preliminary data.</text>
</comment>
<organism evidence="2 3">
    <name type="scientific">Vibrio rotiferianus</name>
    <dbReference type="NCBI Taxonomy" id="190895"/>
    <lineage>
        <taxon>Bacteria</taxon>
        <taxon>Pseudomonadati</taxon>
        <taxon>Pseudomonadota</taxon>
        <taxon>Gammaproteobacteria</taxon>
        <taxon>Vibrionales</taxon>
        <taxon>Vibrionaceae</taxon>
        <taxon>Vibrio</taxon>
    </lineage>
</organism>
<reference evidence="2 3" key="1">
    <citation type="submission" date="2019-08" db="EMBL/GenBank/DDBJ databases">
        <title>Draft genome sequencing and comparative genomics of hatchery-associated Vibrios.</title>
        <authorList>
            <person name="Kehlet-Delgado H."/>
            <person name="Mueller R.S."/>
        </authorList>
    </citation>
    <scope>NUCLEOTIDE SEQUENCE [LARGE SCALE GENOMIC DNA]</scope>
    <source>
        <strain evidence="2 3">00-78-3</strain>
    </source>
</reference>
<feature type="transmembrane region" description="Helical" evidence="1">
    <location>
        <begin position="37"/>
        <end position="56"/>
    </location>
</feature>
<evidence type="ECO:0000256" key="1">
    <source>
        <dbReference type="SAM" id="Phobius"/>
    </source>
</evidence>
<dbReference type="RefSeq" id="WP_045387969.1">
    <property type="nucleotide sequence ID" value="NZ_BBLC01000091.1"/>
</dbReference>
<feature type="transmembrane region" description="Helical" evidence="1">
    <location>
        <begin position="12"/>
        <end position="31"/>
    </location>
</feature>
<feature type="transmembrane region" description="Helical" evidence="1">
    <location>
        <begin position="88"/>
        <end position="105"/>
    </location>
</feature>
<keyword evidence="1" id="KW-0472">Membrane</keyword>
<gene>
    <name evidence="2" type="ORF">F0262_08560</name>
</gene>
<keyword evidence="1" id="KW-0812">Transmembrane</keyword>
<evidence type="ECO:0000313" key="3">
    <source>
        <dbReference type="Proteomes" id="UP000572072"/>
    </source>
</evidence>
<dbReference type="EMBL" id="VTYN01000007">
    <property type="protein sequence ID" value="NOH48109.1"/>
    <property type="molecule type" value="Genomic_DNA"/>
</dbReference>